<accession>A0A5B1M1M0</accession>
<protein>
    <submittedName>
        <fullName evidence="2">Superinfection immunity protein</fullName>
    </submittedName>
</protein>
<reference evidence="2 3" key="1">
    <citation type="submission" date="2019-09" db="EMBL/GenBank/DDBJ databases">
        <title>Nocardioides panacisoli sp. nov., isolated from the soil of a ginseng field.</title>
        <authorList>
            <person name="Cho C."/>
        </authorList>
    </citation>
    <scope>NUCLEOTIDE SEQUENCE [LARGE SCALE GENOMIC DNA]</scope>
    <source>
        <strain evidence="2 3">BN140041</strain>
    </source>
</reference>
<feature type="transmembrane region" description="Helical" evidence="1">
    <location>
        <begin position="47"/>
        <end position="69"/>
    </location>
</feature>
<dbReference type="InterPro" id="IPR016410">
    <property type="entry name" value="Phage_imm"/>
</dbReference>
<evidence type="ECO:0000313" key="3">
    <source>
        <dbReference type="Proteomes" id="UP000324351"/>
    </source>
</evidence>
<feature type="transmembrane region" description="Helical" evidence="1">
    <location>
        <begin position="16"/>
        <end position="35"/>
    </location>
</feature>
<sequence length="85" mass="9429">MYLEIVTDKQDRARQALVSWMATFFTCGYLLPWAIATTRGKSNAPLIGAVNLFTGWTVVGWFVALGMAVGEHRVAGLRVWTEPGR</sequence>
<gene>
    <name evidence="2" type="ORF">F0U47_13035</name>
</gene>
<keyword evidence="1" id="KW-0472">Membrane</keyword>
<proteinExistence type="predicted"/>
<reference evidence="2 3" key="2">
    <citation type="submission" date="2019-09" db="EMBL/GenBank/DDBJ databases">
        <authorList>
            <person name="Jin C."/>
        </authorList>
    </citation>
    <scope>NUCLEOTIDE SEQUENCE [LARGE SCALE GENOMIC DNA]</scope>
    <source>
        <strain evidence="2 3">BN140041</strain>
    </source>
</reference>
<dbReference type="AlphaFoldDB" id="A0A5B1M1M0"/>
<keyword evidence="1" id="KW-0812">Transmembrane</keyword>
<keyword evidence="3" id="KW-1185">Reference proteome</keyword>
<dbReference type="Proteomes" id="UP000324351">
    <property type="component" value="Unassembled WGS sequence"/>
</dbReference>
<name>A0A5B1M1M0_9ACTN</name>
<dbReference type="EMBL" id="VUJW01000007">
    <property type="protein sequence ID" value="KAA1426664.1"/>
    <property type="molecule type" value="Genomic_DNA"/>
</dbReference>
<keyword evidence="1" id="KW-1133">Transmembrane helix</keyword>
<dbReference type="Pfam" id="PF14373">
    <property type="entry name" value="Imm_superinfect"/>
    <property type="match status" value="1"/>
</dbReference>
<comment type="caution">
    <text evidence="2">The sequence shown here is derived from an EMBL/GenBank/DDBJ whole genome shotgun (WGS) entry which is preliminary data.</text>
</comment>
<evidence type="ECO:0000256" key="1">
    <source>
        <dbReference type="SAM" id="Phobius"/>
    </source>
</evidence>
<organism evidence="2 3">
    <name type="scientific">Nocardioides antri</name>
    <dbReference type="NCBI Taxonomy" id="2607659"/>
    <lineage>
        <taxon>Bacteria</taxon>
        <taxon>Bacillati</taxon>
        <taxon>Actinomycetota</taxon>
        <taxon>Actinomycetes</taxon>
        <taxon>Propionibacteriales</taxon>
        <taxon>Nocardioidaceae</taxon>
        <taxon>Nocardioides</taxon>
    </lineage>
</organism>
<dbReference type="RefSeq" id="WP_149750919.1">
    <property type="nucleotide sequence ID" value="NZ_VUJW01000007.1"/>
</dbReference>
<evidence type="ECO:0000313" key="2">
    <source>
        <dbReference type="EMBL" id="KAA1426664.1"/>
    </source>
</evidence>